<dbReference type="PROSITE" id="PS51186">
    <property type="entry name" value="GNAT"/>
    <property type="match status" value="1"/>
</dbReference>
<dbReference type="InterPro" id="IPR016181">
    <property type="entry name" value="Acyl_CoA_acyltransferase"/>
</dbReference>
<dbReference type="Proteomes" id="UP000267623">
    <property type="component" value="Unassembled WGS sequence"/>
</dbReference>
<reference evidence="2" key="3">
    <citation type="submission" date="2018-11" db="EMBL/GenBank/DDBJ databases">
        <title>Proposal to divide the Flavobacteriaceae and reorganize its genera based on Amino Acid Identity values calculated from whole genome sequences.</title>
        <authorList>
            <person name="Nicholson A.C."/>
            <person name="Gulvik C.A."/>
            <person name="Whitney A.M."/>
            <person name="Humrighouse B.W."/>
            <person name="Bell M."/>
            <person name="Holmes B."/>
            <person name="Steigerwalt A."/>
            <person name="Villarma A."/>
            <person name="Sheth M."/>
            <person name="Batra D."/>
            <person name="Pryor J."/>
            <person name="Bernardet J.-F."/>
            <person name="Hugo C."/>
            <person name="Kampfer P."/>
            <person name="Newman J."/>
            <person name="Mcquiston J.R."/>
        </authorList>
    </citation>
    <scope>NUCLEOTIDE SEQUENCE [LARGE SCALE GENOMIC DNA]</scope>
    <source>
        <strain evidence="2">DSM 22165</strain>
    </source>
</reference>
<dbReference type="GO" id="GO:0016747">
    <property type="term" value="F:acyltransferase activity, transferring groups other than amino-acyl groups"/>
    <property type="evidence" value="ECO:0007669"/>
    <property type="project" value="InterPro"/>
</dbReference>
<evidence type="ECO:0000313" key="2">
    <source>
        <dbReference type="EMBL" id="ROI14294.1"/>
    </source>
</evidence>
<dbReference type="AlphaFoldDB" id="A0A1H6K9L5"/>
<gene>
    <name evidence="2" type="ORF">EGH73_03995</name>
    <name evidence="3" type="ORF">SAMN05421793_12123</name>
</gene>
<dbReference type="RefSeq" id="WP_089770137.1">
    <property type="nucleotide sequence ID" value="NZ_DALZAR010000015.1"/>
</dbReference>
<feature type="domain" description="N-acetyltransferase" evidence="1">
    <location>
        <begin position="8"/>
        <end position="148"/>
    </location>
</feature>
<reference evidence="5" key="4">
    <citation type="submission" date="2018-11" db="EMBL/GenBank/DDBJ databases">
        <title>Proposal to divide the Flavobacteriaceae and reorganize its genera based on Amino Acid Identity values calculated from whole genome sequences.</title>
        <authorList>
            <person name="Nicholson A.C."/>
            <person name="Gulvik C.A."/>
            <person name="Whitney A.M."/>
            <person name="Humrighouse B.W."/>
            <person name="Bell M."/>
            <person name="Holmes B."/>
            <person name="Steigerwalt A."/>
            <person name="Villarma A."/>
            <person name="Sheth M."/>
            <person name="Batra D."/>
            <person name="Pryor J."/>
            <person name="Bernardet J.-F."/>
            <person name="Hugo C."/>
            <person name="Kampfer P."/>
            <person name="Newman J."/>
            <person name="Mcquiston J."/>
        </authorList>
    </citation>
    <scope>NUCLEOTIDE SEQUENCE [LARGE SCALE GENOMIC DNA]</scope>
    <source>
        <strain evidence="5">DSM 22165</strain>
    </source>
</reference>
<dbReference type="CDD" id="cd04301">
    <property type="entry name" value="NAT_SF"/>
    <property type="match status" value="1"/>
</dbReference>
<proteinExistence type="predicted"/>
<organism evidence="3 4">
    <name type="scientific">Epilithonimonas hominis</name>
    <dbReference type="NCBI Taxonomy" id="420404"/>
    <lineage>
        <taxon>Bacteria</taxon>
        <taxon>Pseudomonadati</taxon>
        <taxon>Bacteroidota</taxon>
        <taxon>Flavobacteriia</taxon>
        <taxon>Flavobacteriales</taxon>
        <taxon>Weeksellaceae</taxon>
        <taxon>Chryseobacterium group</taxon>
        <taxon>Epilithonimonas</taxon>
    </lineage>
</organism>
<evidence type="ECO:0000259" key="1">
    <source>
        <dbReference type="PROSITE" id="PS51186"/>
    </source>
</evidence>
<keyword evidence="3" id="KW-0808">Transferase</keyword>
<accession>A0A1H6K9L5</accession>
<dbReference type="Gene3D" id="3.40.630.30">
    <property type="match status" value="1"/>
</dbReference>
<dbReference type="Pfam" id="PF00583">
    <property type="entry name" value="Acetyltransf_1"/>
    <property type="match status" value="1"/>
</dbReference>
<dbReference type="EMBL" id="FNWX01000021">
    <property type="protein sequence ID" value="SEH70045.1"/>
    <property type="molecule type" value="Genomic_DNA"/>
</dbReference>
<dbReference type="EMBL" id="RJTU01000028">
    <property type="protein sequence ID" value="ROI14294.1"/>
    <property type="molecule type" value="Genomic_DNA"/>
</dbReference>
<sequence>MNQEILRAEITDIPVLCKMMKDFYAIDHYPFNENLVTKNFEIFIENDKYGECFKIISEEQIAGYIILTKYFSFEFGGEILFLDELYIKPEYQGKSLGKKSLEFVKDYSAEKKFPVVLLEIENHNEKAKKLYEHYGFQKHKRSLMILKN</sequence>
<dbReference type="InterPro" id="IPR000182">
    <property type="entry name" value="GNAT_dom"/>
</dbReference>
<reference evidence="3" key="1">
    <citation type="submission" date="2016-10" db="EMBL/GenBank/DDBJ databases">
        <authorList>
            <person name="de Groot N.N."/>
        </authorList>
    </citation>
    <scope>NUCLEOTIDE SEQUENCE [LARGE SCALE GENOMIC DNA]</scope>
    <source>
        <strain evidence="3">DSM 19326</strain>
    </source>
</reference>
<evidence type="ECO:0000313" key="3">
    <source>
        <dbReference type="EMBL" id="SEH70045.1"/>
    </source>
</evidence>
<name>A0A1H6K9L5_9FLAO</name>
<reference evidence="4" key="2">
    <citation type="submission" date="2016-10" db="EMBL/GenBank/DDBJ databases">
        <authorList>
            <person name="Varghese N."/>
            <person name="Submissions S."/>
        </authorList>
    </citation>
    <scope>NUCLEOTIDE SEQUENCE [LARGE SCALE GENOMIC DNA]</scope>
    <source>
        <strain evidence="4">DSM 19326</strain>
    </source>
</reference>
<protein>
    <submittedName>
        <fullName evidence="3">Acetyltransferase, GNAT family</fullName>
    </submittedName>
    <submittedName>
        <fullName evidence="2">GNAT family N-acetyltransferase</fullName>
    </submittedName>
</protein>
<dbReference type="SUPFAM" id="SSF55729">
    <property type="entry name" value="Acyl-CoA N-acyltransferases (Nat)"/>
    <property type="match status" value="1"/>
</dbReference>
<evidence type="ECO:0000313" key="5">
    <source>
        <dbReference type="Proteomes" id="UP000267623"/>
    </source>
</evidence>
<dbReference type="Proteomes" id="UP000198555">
    <property type="component" value="Unassembled WGS sequence"/>
</dbReference>
<evidence type="ECO:0000313" key="4">
    <source>
        <dbReference type="Proteomes" id="UP000198555"/>
    </source>
</evidence>
<keyword evidence="4" id="KW-1185">Reference proteome</keyword>
<dbReference type="STRING" id="420404.SAMN05421793_12123"/>